<evidence type="ECO:0000256" key="7">
    <source>
        <dbReference type="ARBA" id="ARBA00023136"/>
    </source>
</evidence>
<dbReference type="OrthoDB" id="7782791at2759"/>
<sequence length="330" mass="37131">MLDLERKLKLLKIAVGVIIVHLIMGIYQERILRQPYVINQEIYNVSCNMIANCSQEENSTLIIDHIEIKERFTYAFSYVGVQCFIYALIAKGAIMSYQHKKNETPQKYFSLPAIFYVLAMVTSNMALNYVPYTTQVIGKSSKPISVMFMSVLIAGKSYKPQKYVFDGEDPFRGTALIGISLIMDGIMAALQDRMRSVSKPTSLNLMYFLNAWSSLYLAILLVIKGRGIEFVNFCIRHPSVLLHLGVLVIVGSLGQFLISRMISNFGALPLSIVMTIRKFITVFLSVIIYDNELSLRKWIAAGIIFLALIIDSVYQLKSSPNLSSSSSSIK</sequence>
<dbReference type="GO" id="GO:0005789">
    <property type="term" value="C:endoplasmic reticulum membrane"/>
    <property type="evidence" value="ECO:0007669"/>
    <property type="project" value="UniProtKB-SubCell"/>
</dbReference>
<organism evidence="9 10">
    <name type="scientific">Polypedilum vanderplanki</name>
    <name type="common">Sleeping chironomid midge</name>
    <dbReference type="NCBI Taxonomy" id="319348"/>
    <lineage>
        <taxon>Eukaryota</taxon>
        <taxon>Metazoa</taxon>
        <taxon>Ecdysozoa</taxon>
        <taxon>Arthropoda</taxon>
        <taxon>Hexapoda</taxon>
        <taxon>Insecta</taxon>
        <taxon>Pterygota</taxon>
        <taxon>Neoptera</taxon>
        <taxon>Endopterygota</taxon>
        <taxon>Diptera</taxon>
        <taxon>Nematocera</taxon>
        <taxon>Chironomoidea</taxon>
        <taxon>Chironomidae</taxon>
        <taxon>Chironominae</taxon>
        <taxon>Polypedilum</taxon>
        <taxon>Polypedilum</taxon>
    </lineage>
</organism>
<dbReference type="EMBL" id="JADBJN010000001">
    <property type="protein sequence ID" value="KAG5684397.1"/>
    <property type="molecule type" value="Genomic_DNA"/>
</dbReference>
<feature type="transmembrane region" description="Helical" evidence="8">
    <location>
        <begin position="109"/>
        <end position="130"/>
    </location>
</feature>
<keyword evidence="3" id="KW-0813">Transport</keyword>
<dbReference type="Proteomes" id="UP001107558">
    <property type="component" value="Chromosome 1"/>
</dbReference>
<feature type="transmembrane region" description="Helical" evidence="8">
    <location>
        <begin position="75"/>
        <end position="97"/>
    </location>
</feature>
<evidence type="ECO:0000313" key="10">
    <source>
        <dbReference type="Proteomes" id="UP001107558"/>
    </source>
</evidence>
<feature type="transmembrane region" description="Helical" evidence="8">
    <location>
        <begin position="295"/>
        <end position="314"/>
    </location>
</feature>
<keyword evidence="4 8" id="KW-0812">Transmembrane</keyword>
<feature type="transmembrane region" description="Helical" evidence="8">
    <location>
        <begin position="202"/>
        <end position="223"/>
    </location>
</feature>
<dbReference type="PANTHER" id="PTHR10778:SF10">
    <property type="entry name" value="SOLUTE CARRIER FAMILY 35 MEMBER B1"/>
    <property type="match status" value="1"/>
</dbReference>
<dbReference type="GO" id="GO:0005460">
    <property type="term" value="F:UDP-glucose transmembrane transporter activity"/>
    <property type="evidence" value="ECO:0007669"/>
    <property type="project" value="TreeGrafter"/>
</dbReference>
<evidence type="ECO:0000256" key="5">
    <source>
        <dbReference type="ARBA" id="ARBA00022824"/>
    </source>
</evidence>
<gene>
    <name evidence="9" type="ORF">PVAND_013632</name>
</gene>
<comment type="caution">
    <text evidence="9">The sequence shown here is derived from an EMBL/GenBank/DDBJ whole genome shotgun (WGS) entry which is preliminary data.</text>
</comment>
<dbReference type="InterPro" id="IPR037185">
    <property type="entry name" value="EmrE-like"/>
</dbReference>
<feature type="transmembrane region" description="Helical" evidence="8">
    <location>
        <begin position="171"/>
        <end position="190"/>
    </location>
</feature>
<keyword evidence="5" id="KW-0256">Endoplasmic reticulum</keyword>
<keyword evidence="7 8" id="KW-0472">Membrane</keyword>
<dbReference type="GO" id="GO:0000139">
    <property type="term" value="C:Golgi membrane"/>
    <property type="evidence" value="ECO:0007669"/>
    <property type="project" value="TreeGrafter"/>
</dbReference>
<dbReference type="PANTHER" id="PTHR10778">
    <property type="entry name" value="SOLUTE CARRIER FAMILY 35 MEMBER B"/>
    <property type="match status" value="1"/>
</dbReference>
<keyword evidence="6 8" id="KW-1133">Transmembrane helix</keyword>
<comment type="similarity">
    <text evidence="2">Belongs to the nucleotide-sugar transporter family. SLC35B subfamily.</text>
</comment>
<reference evidence="9" key="1">
    <citation type="submission" date="2021-03" db="EMBL/GenBank/DDBJ databases">
        <title>Chromosome level genome of the anhydrobiotic midge Polypedilum vanderplanki.</title>
        <authorList>
            <person name="Yoshida Y."/>
            <person name="Kikawada T."/>
            <person name="Gusev O."/>
        </authorList>
    </citation>
    <scope>NUCLEOTIDE SEQUENCE</scope>
    <source>
        <strain evidence="9">NIAS01</strain>
        <tissue evidence="9">Whole body or cell culture</tissue>
    </source>
</reference>
<dbReference type="AlphaFoldDB" id="A0A9J6CQW7"/>
<feature type="transmembrane region" description="Helical" evidence="8">
    <location>
        <begin position="10"/>
        <end position="27"/>
    </location>
</feature>
<keyword evidence="10" id="KW-1185">Reference proteome</keyword>
<dbReference type="InterPro" id="IPR013657">
    <property type="entry name" value="SCL35B1-4/HUT1"/>
</dbReference>
<evidence type="ECO:0000256" key="8">
    <source>
        <dbReference type="SAM" id="Phobius"/>
    </source>
</evidence>
<feature type="transmembrane region" description="Helical" evidence="8">
    <location>
        <begin position="265"/>
        <end position="289"/>
    </location>
</feature>
<feature type="transmembrane region" description="Helical" evidence="8">
    <location>
        <begin position="235"/>
        <end position="258"/>
    </location>
</feature>
<evidence type="ECO:0000256" key="1">
    <source>
        <dbReference type="ARBA" id="ARBA00004477"/>
    </source>
</evidence>
<evidence type="ECO:0000313" key="9">
    <source>
        <dbReference type="EMBL" id="KAG5684397.1"/>
    </source>
</evidence>
<comment type="subcellular location">
    <subcellularLocation>
        <location evidence="1">Endoplasmic reticulum membrane</location>
        <topology evidence="1">Multi-pass membrane protein</topology>
    </subcellularLocation>
</comment>
<name>A0A9J6CQW7_POLVA</name>
<dbReference type="Pfam" id="PF08449">
    <property type="entry name" value="UAA"/>
    <property type="match status" value="2"/>
</dbReference>
<protein>
    <submittedName>
        <fullName evidence="9">Uncharacterized protein</fullName>
    </submittedName>
</protein>
<dbReference type="SUPFAM" id="SSF103481">
    <property type="entry name" value="Multidrug resistance efflux transporter EmrE"/>
    <property type="match status" value="1"/>
</dbReference>
<evidence type="ECO:0000256" key="3">
    <source>
        <dbReference type="ARBA" id="ARBA00022448"/>
    </source>
</evidence>
<evidence type="ECO:0000256" key="6">
    <source>
        <dbReference type="ARBA" id="ARBA00022989"/>
    </source>
</evidence>
<dbReference type="GO" id="GO:0005459">
    <property type="term" value="F:UDP-galactose transmembrane transporter activity"/>
    <property type="evidence" value="ECO:0007669"/>
    <property type="project" value="TreeGrafter"/>
</dbReference>
<evidence type="ECO:0000256" key="2">
    <source>
        <dbReference type="ARBA" id="ARBA00010694"/>
    </source>
</evidence>
<accession>A0A9J6CQW7</accession>
<proteinExistence type="inferred from homology"/>
<evidence type="ECO:0000256" key="4">
    <source>
        <dbReference type="ARBA" id="ARBA00022692"/>
    </source>
</evidence>